<dbReference type="PANTHER" id="PTHR39614:SF2">
    <property type="entry name" value="INTEGRAL MEMBRANE PROTEIN"/>
    <property type="match status" value="1"/>
</dbReference>
<evidence type="ECO:0000259" key="3">
    <source>
        <dbReference type="Pfam" id="PF20684"/>
    </source>
</evidence>
<keyword evidence="2" id="KW-1133">Transmembrane helix</keyword>
<feature type="transmembrane region" description="Helical" evidence="2">
    <location>
        <begin position="259"/>
        <end position="280"/>
    </location>
</feature>
<dbReference type="AlphaFoldDB" id="A0A9W9JB61"/>
<reference evidence="4" key="2">
    <citation type="journal article" date="2023" name="IMA Fungus">
        <title>Comparative genomic study of the Penicillium genus elucidates a diverse pangenome and 15 lateral gene transfer events.</title>
        <authorList>
            <person name="Petersen C."/>
            <person name="Sorensen T."/>
            <person name="Nielsen M.R."/>
            <person name="Sondergaard T.E."/>
            <person name="Sorensen J.L."/>
            <person name="Fitzpatrick D.A."/>
            <person name="Frisvad J.C."/>
            <person name="Nielsen K.L."/>
        </authorList>
    </citation>
    <scope>NUCLEOTIDE SEQUENCE</scope>
    <source>
        <strain evidence="4">IBT 20477</strain>
    </source>
</reference>
<organism evidence="4 5">
    <name type="scientific">Penicillium cf. viridicatum</name>
    <dbReference type="NCBI Taxonomy" id="2972119"/>
    <lineage>
        <taxon>Eukaryota</taxon>
        <taxon>Fungi</taxon>
        <taxon>Dikarya</taxon>
        <taxon>Ascomycota</taxon>
        <taxon>Pezizomycotina</taxon>
        <taxon>Eurotiomycetes</taxon>
        <taxon>Eurotiomycetidae</taxon>
        <taxon>Eurotiales</taxon>
        <taxon>Aspergillaceae</taxon>
        <taxon>Penicillium</taxon>
    </lineage>
</organism>
<keyword evidence="2" id="KW-0472">Membrane</keyword>
<dbReference type="EMBL" id="JAPQKQ010000006">
    <property type="protein sequence ID" value="KAJ5193518.1"/>
    <property type="molecule type" value="Genomic_DNA"/>
</dbReference>
<feature type="domain" description="Rhodopsin" evidence="3">
    <location>
        <begin position="45"/>
        <end position="284"/>
    </location>
</feature>
<evidence type="ECO:0000256" key="1">
    <source>
        <dbReference type="SAM" id="MobiDB-lite"/>
    </source>
</evidence>
<reference evidence="4" key="1">
    <citation type="submission" date="2022-11" db="EMBL/GenBank/DDBJ databases">
        <authorList>
            <person name="Petersen C."/>
        </authorList>
    </citation>
    <scope>NUCLEOTIDE SEQUENCE</scope>
    <source>
        <strain evidence="4">IBT 20477</strain>
    </source>
</reference>
<dbReference type="OrthoDB" id="3918601at2759"/>
<evidence type="ECO:0000313" key="4">
    <source>
        <dbReference type="EMBL" id="KAJ5193518.1"/>
    </source>
</evidence>
<dbReference type="InterPro" id="IPR049326">
    <property type="entry name" value="Rhodopsin_dom_fungi"/>
</dbReference>
<feature type="region of interest" description="Disordered" evidence="1">
    <location>
        <begin position="298"/>
        <end position="323"/>
    </location>
</feature>
<feature type="transmembrane region" description="Helical" evidence="2">
    <location>
        <begin position="145"/>
        <end position="167"/>
    </location>
</feature>
<proteinExistence type="predicted"/>
<feature type="transmembrane region" description="Helical" evidence="2">
    <location>
        <begin position="217"/>
        <end position="239"/>
    </location>
</feature>
<dbReference type="Pfam" id="PF20684">
    <property type="entry name" value="Fung_rhodopsin"/>
    <property type="match status" value="1"/>
</dbReference>
<evidence type="ECO:0000313" key="5">
    <source>
        <dbReference type="Proteomes" id="UP001150942"/>
    </source>
</evidence>
<keyword evidence="2" id="KW-0812">Transmembrane</keyword>
<comment type="caution">
    <text evidence="4">The sequence shown here is derived from an EMBL/GenBank/DDBJ whole genome shotgun (WGS) entry which is preliminary data.</text>
</comment>
<feature type="transmembrane region" description="Helical" evidence="2">
    <location>
        <begin position="25"/>
        <end position="46"/>
    </location>
</feature>
<gene>
    <name evidence="4" type="ORF">N7449_009660</name>
</gene>
<evidence type="ECO:0000256" key="2">
    <source>
        <dbReference type="SAM" id="Phobius"/>
    </source>
</evidence>
<keyword evidence="5" id="KW-1185">Reference proteome</keyword>
<dbReference type="Proteomes" id="UP001150942">
    <property type="component" value="Unassembled WGS sequence"/>
</dbReference>
<accession>A0A9W9JB61</accession>
<dbReference type="PANTHER" id="PTHR39614">
    <property type="entry name" value="INTEGRAL MEMBRANE PROTEIN"/>
    <property type="match status" value="1"/>
</dbReference>
<protein>
    <recommendedName>
        <fullName evidence="3">Rhodopsin domain-containing protein</fullName>
    </recommendedName>
</protein>
<sequence length="352" mass="39103">MATPSPVPSGMTPPLTVDTETNHNGVIIVIASFSLFLILASLGIRVHSAYSRRARQLDDVTFATTVILALVQVSVVFVQIHFGWGKSKSLIADEDWNSVEKVGGYDENAISFLTSPSRLDTVQISSSKASTALFYRTITLRSSQWMSYALLTVTLLCAPVTMVLLSVRCDRYPWHDINKQCSVLFPHWQAVTAMDIIFESVLLLYPIRAIMRLQTTLSNKVTVIMVLSCRFFLVPISVIHLHYMSQQVNSPDPTLEGSFATVVAEIHVALSVLVLTAPLMKPFIAAYVDENGLAYTDDASNSRTNHKVTPHSDRSNEIYPGSRLSNSPAKTRIMKSIEISVDRDDVELLERR</sequence>
<name>A0A9W9JB61_9EURO</name>